<keyword evidence="1 9" id="KW-0808">Transferase</keyword>
<evidence type="ECO:0000313" key="9">
    <source>
        <dbReference type="EMBL" id="KAA1260049.1"/>
    </source>
</evidence>
<dbReference type="GO" id="GO:0004674">
    <property type="term" value="F:protein serine/threonine kinase activity"/>
    <property type="evidence" value="ECO:0007669"/>
    <property type="project" value="UniProtKB-EC"/>
</dbReference>
<dbReference type="InterPro" id="IPR008271">
    <property type="entry name" value="Ser/Thr_kinase_AS"/>
</dbReference>
<reference evidence="9 10" key="1">
    <citation type="submission" date="2019-08" db="EMBL/GenBank/DDBJ databases">
        <title>Deep-cultivation of Planctomycetes and their phenomic and genomic characterization uncovers novel biology.</title>
        <authorList>
            <person name="Wiegand S."/>
            <person name="Jogler M."/>
            <person name="Boedeker C."/>
            <person name="Pinto D."/>
            <person name="Vollmers J."/>
            <person name="Rivas-Marin E."/>
            <person name="Kohn T."/>
            <person name="Peeters S.H."/>
            <person name="Heuer A."/>
            <person name="Rast P."/>
            <person name="Oberbeckmann S."/>
            <person name="Bunk B."/>
            <person name="Jeske O."/>
            <person name="Meyerdierks A."/>
            <person name="Storesund J.E."/>
            <person name="Kallscheuer N."/>
            <person name="Luecker S."/>
            <person name="Lage O.M."/>
            <person name="Pohl T."/>
            <person name="Merkel B.J."/>
            <person name="Hornburger P."/>
            <person name="Mueller R.-W."/>
            <person name="Bruemmer F."/>
            <person name="Labrenz M."/>
            <person name="Spormann A.M."/>
            <person name="Op Den Camp H."/>
            <person name="Overmann J."/>
            <person name="Amann R."/>
            <person name="Jetten M.S.M."/>
            <person name="Mascher T."/>
            <person name="Medema M.H."/>
            <person name="Devos D.P."/>
            <person name="Kaster A.-K."/>
            <person name="Ovreas L."/>
            <person name="Rohde M."/>
            <person name="Galperin M.Y."/>
            <person name="Jogler C."/>
        </authorList>
    </citation>
    <scope>NUCLEOTIDE SEQUENCE [LARGE SCALE GENOMIC DNA]</scope>
    <source>
        <strain evidence="9 10">LF1</strain>
    </source>
</reference>
<sequence>MTDEPTEFQTADGQSTSKKLSMRATTPPSEVPGYRLSRFLGSGAFGQVWVGLDLNTGRDVAVKFYLHRGGVNWSLLSREVKNLVQLSTDRQVVQVLEVGWDADPPYYVMELINGGSLEDLLKKRPRLPVSEATEMFQEICVGLNHCHAKGVLHCDLKPANVLIGDDGNPRLADFGQSRLSHEQTPALGTLFYMAPEQADLNSAPNASWDVYAAGAIFYRMLTGDPPHREGKLIKNIDTEGSLPKRLQRYRESIQNCPPADDHLKVIGMDRSLGRIISTCLAADPADRYTNVQQILDDLDERERSRNRWPLLMLGLVGPLLILLATSFFGYRSIQKATERTKEALRTEAGGSNKLAASFAAQTLESEIKDYYDLVHDESTLNRFKSQLIKTLSDEVVSELLAEIGDAETPGDTHQNDELRKKFLAAEDVVKLTEILQARLAPYTESNSENGLPRLATMFVTDALGTIISIAYENPVSFEENSAGKNFCYRTYFHGGREDLDKDNVTIGDIEPLRQPRLSAAFSSTATRYWKVAVSTPIYLGEDRAKPDAVFVVTLNLGDFELLQSKQGANQVAVLVDARQGAARGMILQHPLYDSRRKQGIEVKEQSYQIESGLMDRLIRGGDVDYLDPIAKVPDGADYQGPWIAAMQPVMLPKSDNNRLEPAEPATQRSGSTKLEKADLLVLVQYRLETVMAPVTLMQWALLIEGASALASILVVMLVLWYFVRKVDQIENREPSQPKKNDPAPAETIAAP</sequence>
<dbReference type="PROSITE" id="PS50011">
    <property type="entry name" value="PROTEIN_KINASE_DOM"/>
    <property type="match status" value="1"/>
</dbReference>
<dbReference type="InterPro" id="IPR011009">
    <property type="entry name" value="Kinase-like_dom_sf"/>
</dbReference>
<evidence type="ECO:0000256" key="6">
    <source>
        <dbReference type="SAM" id="MobiDB-lite"/>
    </source>
</evidence>
<evidence type="ECO:0000256" key="5">
    <source>
        <dbReference type="PROSITE-ProRule" id="PRU10141"/>
    </source>
</evidence>
<evidence type="ECO:0000313" key="10">
    <source>
        <dbReference type="Proteomes" id="UP000322699"/>
    </source>
</evidence>
<keyword evidence="7" id="KW-1133">Transmembrane helix</keyword>
<keyword evidence="7" id="KW-0812">Transmembrane</keyword>
<dbReference type="EC" id="2.7.11.1" evidence="9"/>
<dbReference type="PROSITE" id="PS00108">
    <property type="entry name" value="PROTEIN_KINASE_ST"/>
    <property type="match status" value="1"/>
</dbReference>
<dbReference type="Pfam" id="PF00069">
    <property type="entry name" value="Pkinase"/>
    <property type="match status" value="1"/>
</dbReference>
<evidence type="ECO:0000256" key="4">
    <source>
        <dbReference type="ARBA" id="ARBA00022840"/>
    </source>
</evidence>
<dbReference type="PANTHER" id="PTHR43289">
    <property type="entry name" value="MITOGEN-ACTIVATED PROTEIN KINASE KINASE KINASE 20-RELATED"/>
    <property type="match status" value="1"/>
</dbReference>
<dbReference type="SMART" id="SM00220">
    <property type="entry name" value="S_TKc"/>
    <property type="match status" value="1"/>
</dbReference>
<feature type="compositionally biased region" description="Polar residues" evidence="6">
    <location>
        <begin position="7"/>
        <end position="28"/>
    </location>
</feature>
<organism evidence="9 10">
    <name type="scientific">Rubripirellula obstinata</name>
    <dbReference type="NCBI Taxonomy" id="406547"/>
    <lineage>
        <taxon>Bacteria</taxon>
        <taxon>Pseudomonadati</taxon>
        <taxon>Planctomycetota</taxon>
        <taxon>Planctomycetia</taxon>
        <taxon>Pirellulales</taxon>
        <taxon>Pirellulaceae</taxon>
        <taxon>Rubripirellula</taxon>
    </lineage>
</organism>
<keyword evidence="3 9" id="KW-0418">Kinase</keyword>
<dbReference type="PANTHER" id="PTHR43289:SF6">
    <property type="entry name" value="SERINE_THREONINE-PROTEIN KINASE NEKL-3"/>
    <property type="match status" value="1"/>
</dbReference>
<feature type="compositionally biased region" description="Basic and acidic residues" evidence="6">
    <location>
        <begin position="732"/>
        <end position="741"/>
    </location>
</feature>
<dbReference type="EMBL" id="VRLW01000001">
    <property type="protein sequence ID" value="KAA1260049.1"/>
    <property type="molecule type" value="Genomic_DNA"/>
</dbReference>
<feature type="region of interest" description="Disordered" evidence="6">
    <location>
        <begin position="732"/>
        <end position="751"/>
    </location>
</feature>
<dbReference type="PROSITE" id="PS00107">
    <property type="entry name" value="PROTEIN_KINASE_ATP"/>
    <property type="match status" value="1"/>
</dbReference>
<evidence type="ECO:0000259" key="8">
    <source>
        <dbReference type="PROSITE" id="PS50011"/>
    </source>
</evidence>
<feature type="domain" description="Protein kinase" evidence="8">
    <location>
        <begin position="34"/>
        <end position="311"/>
    </location>
</feature>
<accession>A0A5B1CJZ5</accession>
<dbReference type="Proteomes" id="UP000322699">
    <property type="component" value="Unassembled WGS sequence"/>
</dbReference>
<feature type="region of interest" description="Disordered" evidence="6">
    <location>
        <begin position="1"/>
        <end position="29"/>
    </location>
</feature>
<dbReference type="CDD" id="cd14014">
    <property type="entry name" value="STKc_PknB_like"/>
    <property type="match status" value="1"/>
</dbReference>
<evidence type="ECO:0000256" key="3">
    <source>
        <dbReference type="ARBA" id="ARBA00022777"/>
    </source>
</evidence>
<dbReference type="OrthoDB" id="6111975at2"/>
<feature type="transmembrane region" description="Helical" evidence="7">
    <location>
        <begin position="310"/>
        <end position="330"/>
    </location>
</feature>
<dbReference type="Gene3D" id="1.10.510.10">
    <property type="entry name" value="Transferase(Phosphotransferase) domain 1"/>
    <property type="match status" value="1"/>
</dbReference>
<evidence type="ECO:0000256" key="1">
    <source>
        <dbReference type="ARBA" id="ARBA00022679"/>
    </source>
</evidence>
<proteinExistence type="predicted"/>
<evidence type="ECO:0000256" key="2">
    <source>
        <dbReference type="ARBA" id="ARBA00022741"/>
    </source>
</evidence>
<evidence type="ECO:0000256" key="7">
    <source>
        <dbReference type="SAM" id="Phobius"/>
    </source>
</evidence>
<comment type="caution">
    <text evidence="9">The sequence shown here is derived from an EMBL/GenBank/DDBJ whole genome shotgun (WGS) entry which is preliminary data.</text>
</comment>
<protein>
    <submittedName>
        <fullName evidence="9">Serine/threonine-protein kinase PknL</fullName>
        <ecNumber evidence="9">2.7.11.1</ecNumber>
    </submittedName>
</protein>
<dbReference type="AlphaFoldDB" id="A0A5B1CJZ5"/>
<dbReference type="InterPro" id="IPR017441">
    <property type="entry name" value="Protein_kinase_ATP_BS"/>
</dbReference>
<keyword evidence="2 5" id="KW-0547">Nucleotide-binding</keyword>
<dbReference type="RefSeq" id="WP_068265674.1">
    <property type="nucleotide sequence ID" value="NZ_LWSK01000094.1"/>
</dbReference>
<dbReference type="SUPFAM" id="SSF56112">
    <property type="entry name" value="Protein kinase-like (PK-like)"/>
    <property type="match status" value="1"/>
</dbReference>
<keyword evidence="10" id="KW-1185">Reference proteome</keyword>
<feature type="binding site" evidence="5">
    <location>
        <position position="63"/>
    </location>
    <ligand>
        <name>ATP</name>
        <dbReference type="ChEBI" id="CHEBI:30616"/>
    </ligand>
</feature>
<dbReference type="InterPro" id="IPR000719">
    <property type="entry name" value="Prot_kinase_dom"/>
</dbReference>
<gene>
    <name evidence="9" type="primary">pknL_2</name>
    <name evidence="9" type="ORF">LF1_25880</name>
</gene>
<keyword evidence="4 5" id="KW-0067">ATP-binding</keyword>
<dbReference type="GO" id="GO:0005524">
    <property type="term" value="F:ATP binding"/>
    <property type="evidence" value="ECO:0007669"/>
    <property type="project" value="UniProtKB-UniRule"/>
</dbReference>
<feature type="transmembrane region" description="Helical" evidence="7">
    <location>
        <begin position="699"/>
        <end position="723"/>
    </location>
</feature>
<name>A0A5B1CJZ5_9BACT</name>
<keyword evidence="7" id="KW-0472">Membrane</keyword>